<evidence type="ECO:0000313" key="2">
    <source>
        <dbReference type="Proteomes" id="UP000006729"/>
    </source>
</evidence>
<evidence type="ECO:0000313" key="1">
    <source>
        <dbReference type="EMBL" id="KAI9393573.1"/>
    </source>
</evidence>
<dbReference type="EMBL" id="CM009295">
    <property type="protein sequence ID" value="KAI9393573.1"/>
    <property type="molecule type" value="Genomic_DNA"/>
</dbReference>
<proteinExistence type="predicted"/>
<dbReference type="Proteomes" id="UP000006729">
    <property type="component" value="Chromosome 6"/>
</dbReference>
<sequence>MLEGKYDEQQVKTALLVGLACLHPDTKGRPTIRKVEQILLKPNEPLMKVSESRPTAIFVPLYSSASTTRSTAVLGLKVTMPCCSQPLDKIITHHEDCDI</sequence>
<accession>A0ACC0SWF4</accession>
<protein>
    <submittedName>
        <fullName evidence="1">Uncharacterized protein</fullName>
    </submittedName>
</protein>
<organism evidence="1 2">
    <name type="scientific">Populus trichocarpa</name>
    <name type="common">Western balsam poplar</name>
    <name type="synonym">Populus balsamifera subsp. trichocarpa</name>
    <dbReference type="NCBI Taxonomy" id="3694"/>
    <lineage>
        <taxon>Eukaryota</taxon>
        <taxon>Viridiplantae</taxon>
        <taxon>Streptophyta</taxon>
        <taxon>Embryophyta</taxon>
        <taxon>Tracheophyta</taxon>
        <taxon>Spermatophyta</taxon>
        <taxon>Magnoliopsida</taxon>
        <taxon>eudicotyledons</taxon>
        <taxon>Gunneridae</taxon>
        <taxon>Pentapetalae</taxon>
        <taxon>rosids</taxon>
        <taxon>fabids</taxon>
        <taxon>Malpighiales</taxon>
        <taxon>Salicaceae</taxon>
        <taxon>Saliceae</taxon>
        <taxon>Populus</taxon>
    </lineage>
</organism>
<keyword evidence="2" id="KW-1185">Reference proteome</keyword>
<reference evidence="1 2" key="1">
    <citation type="journal article" date="2006" name="Science">
        <title>The genome of black cottonwood, Populus trichocarpa (Torr. &amp; Gray).</title>
        <authorList>
            <person name="Tuskan G.A."/>
            <person name="Difazio S."/>
            <person name="Jansson S."/>
            <person name="Bohlmann J."/>
            <person name="Grigoriev I."/>
            <person name="Hellsten U."/>
            <person name="Putnam N."/>
            <person name="Ralph S."/>
            <person name="Rombauts S."/>
            <person name="Salamov A."/>
            <person name="Schein J."/>
            <person name="Sterck L."/>
            <person name="Aerts A."/>
            <person name="Bhalerao R.R."/>
            <person name="Bhalerao R.P."/>
            <person name="Blaudez D."/>
            <person name="Boerjan W."/>
            <person name="Brun A."/>
            <person name="Brunner A."/>
            <person name="Busov V."/>
            <person name="Campbell M."/>
            <person name="Carlson J."/>
            <person name="Chalot M."/>
            <person name="Chapman J."/>
            <person name="Chen G.L."/>
            <person name="Cooper D."/>
            <person name="Coutinho P.M."/>
            <person name="Couturier J."/>
            <person name="Covert S."/>
            <person name="Cronk Q."/>
            <person name="Cunningham R."/>
            <person name="Davis J."/>
            <person name="Degroeve S."/>
            <person name="Dejardin A."/>
            <person name="Depamphilis C."/>
            <person name="Detter J."/>
            <person name="Dirks B."/>
            <person name="Dubchak I."/>
            <person name="Duplessis S."/>
            <person name="Ehlting J."/>
            <person name="Ellis B."/>
            <person name="Gendler K."/>
            <person name="Goodstein D."/>
            <person name="Gribskov M."/>
            <person name="Grimwood J."/>
            <person name="Groover A."/>
            <person name="Gunter L."/>
            <person name="Hamberger B."/>
            <person name="Heinze B."/>
            <person name="Helariutta Y."/>
            <person name="Henrissat B."/>
            <person name="Holligan D."/>
            <person name="Holt R."/>
            <person name="Huang W."/>
            <person name="Islam-Faridi N."/>
            <person name="Jones S."/>
            <person name="Jones-Rhoades M."/>
            <person name="Jorgensen R."/>
            <person name="Joshi C."/>
            <person name="Kangasjarvi J."/>
            <person name="Karlsson J."/>
            <person name="Kelleher C."/>
            <person name="Kirkpatrick R."/>
            <person name="Kirst M."/>
            <person name="Kohler A."/>
            <person name="Kalluri U."/>
            <person name="Larimer F."/>
            <person name="Leebens-Mack J."/>
            <person name="Leple J.C."/>
            <person name="Locascio P."/>
            <person name="Lou Y."/>
            <person name="Lucas S."/>
            <person name="Martin F."/>
            <person name="Montanini B."/>
            <person name="Napoli C."/>
            <person name="Nelson D.R."/>
            <person name="Nelson C."/>
            <person name="Nieminen K."/>
            <person name="Nilsson O."/>
            <person name="Pereda V."/>
            <person name="Peter G."/>
            <person name="Philippe R."/>
            <person name="Pilate G."/>
            <person name="Poliakov A."/>
            <person name="Razumovskaya J."/>
            <person name="Richardson P."/>
            <person name="Rinaldi C."/>
            <person name="Ritland K."/>
            <person name="Rouze P."/>
            <person name="Ryaboy D."/>
            <person name="Schmutz J."/>
            <person name="Schrader J."/>
            <person name="Segerman B."/>
            <person name="Shin H."/>
            <person name="Siddiqui A."/>
            <person name="Sterky F."/>
            <person name="Terry A."/>
            <person name="Tsai C.J."/>
            <person name="Uberbacher E."/>
            <person name="Unneberg P."/>
            <person name="Vahala J."/>
            <person name="Wall K."/>
            <person name="Wessler S."/>
            <person name="Yang G."/>
            <person name="Yin T."/>
            <person name="Douglas C."/>
            <person name="Marra M."/>
            <person name="Sandberg G."/>
            <person name="Van de Peer Y."/>
            <person name="Rokhsar D."/>
        </authorList>
    </citation>
    <scope>NUCLEOTIDE SEQUENCE [LARGE SCALE GENOMIC DNA]</scope>
    <source>
        <strain evidence="2">cv. Nisqually</strain>
    </source>
</reference>
<comment type="caution">
    <text evidence="1">The sequence shown here is derived from an EMBL/GenBank/DDBJ whole genome shotgun (WGS) entry which is preliminary data.</text>
</comment>
<gene>
    <name evidence="1" type="ORF">POPTR_006G252666v4</name>
</gene>
<name>A0ACC0SWF4_POPTR</name>